<organism evidence="1 2">
    <name type="scientific">Streptococcus intermedius</name>
    <dbReference type="NCBI Taxonomy" id="1338"/>
    <lineage>
        <taxon>Bacteria</taxon>
        <taxon>Bacillati</taxon>
        <taxon>Bacillota</taxon>
        <taxon>Bacilli</taxon>
        <taxon>Lactobacillales</taxon>
        <taxon>Streptococcaceae</taxon>
        <taxon>Streptococcus</taxon>
        <taxon>Streptococcus anginosus group</taxon>
    </lineage>
</organism>
<proteinExistence type="predicted"/>
<reference evidence="1 2" key="1">
    <citation type="journal article" date="2017" name="Infect. Immun.">
        <title>Characterization of the Pathogenicity of Streptococcus intermedius TYG1620 Isolated from a Human Brain Abscess Based on the Complete Genome Sequence with Transcriptome Analysis and Transposon Mutagenesis in a Murine Subcutaneous Abscess Model.</title>
        <authorList>
            <person name="Hasegawa N."/>
            <person name="Sekizuka T."/>
            <person name="Sugi Y."/>
            <person name="Kawakami N."/>
            <person name="Ogasawara Y."/>
            <person name="Kato K."/>
            <person name="Yamashita A."/>
            <person name="Takeuchi F."/>
            <person name="Kuroda M."/>
        </authorList>
    </citation>
    <scope>NUCLEOTIDE SEQUENCE [LARGE SCALE GENOMIC DNA]</scope>
    <source>
        <strain evidence="1 2">TYG1620</strain>
    </source>
</reference>
<protein>
    <submittedName>
        <fullName evidence="1">Uncharacterized protein</fullName>
    </submittedName>
</protein>
<accession>A0AAD1FIQ1</accession>
<gene>
    <name evidence="1" type="ORF">SITYG_02140</name>
</gene>
<dbReference type="Proteomes" id="UP000217792">
    <property type="component" value="Chromosome"/>
</dbReference>
<name>A0AAD1FIQ1_STRIT</name>
<dbReference type="EMBL" id="AP014880">
    <property type="protein sequence ID" value="BAW16200.1"/>
    <property type="molecule type" value="Genomic_DNA"/>
</dbReference>
<sequence length="58" mass="6757">MWEFILFKVDRSIIELSNKEDIVRKLDMKPNQKLDFSVKKVDLSVAVLTRDSSKAHGH</sequence>
<evidence type="ECO:0000313" key="1">
    <source>
        <dbReference type="EMBL" id="BAW16200.1"/>
    </source>
</evidence>
<evidence type="ECO:0000313" key="2">
    <source>
        <dbReference type="Proteomes" id="UP000217792"/>
    </source>
</evidence>
<dbReference type="AlphaFoldDB" id="A0AAD1FIQ1"/>